<organism evidence="2 3">
    <name type="scientific">Bradyrhizobium erythrophlei</name>
    <dbReference type="NCBI Taxonomy" id="1437360"/>
    <lineage>
        <taxon>Bacteria</taxon>
        <taxon>Pseudomonadati</taxon>
        <taxon>Pseudomonadota</taxon>
        <taxon>Alphaproteobacteria</taxon>
        <taxon>Hyphomicrobiales</taxon>
        <taxon>Nitrobacteraceae</taxon>
        <taxon>Bradyrhizobium</taxon>
    </lineage>
</organism>
<dbReference type="AlphaFoldDB" id="A0A1M5R3N7"/>
<dbReference type="EMBL" id="LT670818">
    <property type="protein sequence ID" value="SHH20768.1"/>
    <property type="molecule type" value="Genomic_DNA"/>
</dbReference>
<feature type="compositionally biased region" description="Basic and acidic residues" evidence="1">
    <location>
        <begin position="94"/>
        <end position="108"/>
    </location>
</feature>
<dbReference type="OrthoDB" id="8404794at2"/>
<name>A0A1M5R3N7_9BRAD</name>
<dbReference type="RefSeq" id="WP_079569275.1">
    <property type="nucleotide sequence ID" value="NZ_LT670818.1"/>
</dbReference>
<sequence>MNDISSEDDGFDEDFDEAGVRDELTHKMRTEGALIAYRTAVKICRDPKATAAAKASAVNSLFRAGGFFANQESGDREKDLSEMTPAELKAALRKAETSLKSRKDEISKPKGGLFD</sequence>
<evidence type="ECO:0000313" key="2">
    <source>
        <dbReference type="EMBL" id="SHH20768.1"/>
    </source>
</evidence>
<protein>
    <submittedName>
        <fullName evidence="2">Uncharacterized protein</fullName>
    </submittedName>
</protein>
<gene>
    <name evidence="2" type="ORF">SAMN05444169_6318</name>
</gene>
<dbReference type="Proteomes" id="UP000190675">
    <property type="component" value="Chromosome I"/>
</dbReference>
<proteinExistence type="predicted"/>
<feature type="region of interest" description="Disordered" evidence="1">
    <location>
        <begin position="94"/>
        <end position="115"/>
    </location>
</feature>
<accession>A0A1M5R3N7</accession>
<evidence type="ECO:0000256" key="1">
    <source>
        <dbReference type="SAM" id="MobiDB-lite"/>
    </source>
</evidence>
<evidence type="ECO:0000313" key="3">
    <source>
        <dbReference type="Proteomes" id="UP000190675"/>
    </source>
</evidence>
<reference evidence="2 3" key="1">
    <citation type="submission" date="2016-11" db="EMBL/GenBank/DDBJ databases">
        <authorList>
            <person name="Jaros S."/>
            <person name="Januszkiewicz K."/>
            <person name="Wedrychowicz H."/>
        </authorList>
    </citation>
    <scope>NUCLEOTIDE SEQUENCE [LARGE SCALE GENOMIC DNA]</scope>
    <source>
        <strain evidence="2 3">GAS242</strain>
    </source>
</reference>